<proteinExistence type="predicted"/>
<accession>A0AA38WJS9</accession>
<keyword evidence="2" id="KW-1185">Reference proteome</keyword>
<dbReference type="AlphaFoldDB" id="A0AA38WJS9"/>
<gene>
    <name evidence="1" type="ORF">OSB04_016514</name>
</gene>
<protein>
    <submittedName>
        <fullName evidence="1">Uncharacterized protein</fullName>
    </submittedName>
</protein>
<reference evidence="1" key="1">
    <citation type="submission" date="2023-03" db="EMBL/GenBank/DDBJ databases">
        <title>Chromosome-scale reference genome and RAD-based genetic map of yellow starthistle (Centaurea solstitialis) reveal putative structural variation and QTLs associated with invader traits.</title>
        <authorList>
            <person name="Reatini B."/>
            <person name="Cang F.A."/>
            <person name="Jiang Q."/>
            <person name="Mckibben M.T.W."/>
            <person name="Barker M.S."/>
            <person name="Rieseberg L.H."/>
            <person name="Dlugosch K.M."/>
        </authorList>
    </citation>
    <scope>NUCLEOTIDE SEQUENCE</scope>
    <source>
        <strain evidence="1">CAN-66</strain>
        <tissue evidence="1">Leaf</tissue>
    </source>
</reference>
<organism evidence="1 2">
    <name type="scientific">Centaurea solstitialis</name>
    <name type="common">yellow star-thistle</name>
    <dbReference type="NCBI Taxonomy" id="347529"/>
    <lineage>
        <taxon>Eukaryota</taxon>
        <taxon>Viridiplantae</taxon>
        <taxon>Streptophyta</taxon>
        <taxon>Embryophyta</taxon>
        <taxon>Tracheophyta</taxon>
        <taxon>Spermatophyta</taxon>
        <taxon>Magnoliopsida</taxon>
        <taxon>eudicotyledons</taxon>
        <taxon>Gunneridae</taxon>
        <taxon>Pentapetalae</taxon>
        <taxon>asterids</taxon>
        <taxon>campanulids</taxon>
        <taxon>Asterales</taxon>
        <taxon>Asteraceae</taxon>
        <taxon>Carduoideae</taxon>
        <taxon>Cardueae</taxon>
        <taxon>Centaureinae</taxon>
        <taxon>Centaurea</taxon>
    </lineage>
</organism>
<dbReference type="EMBL" id="JARYMX010000004">
    <property type="protein sequence ID" value="KAJ9552469.1"/>
    <property type="molecule type" value="Genomic_DNA"/>
</dbReference>
<evidence type="ECO:0000313" key="2">
    <source>
        <dbReference type="Proteomes" id="UP001172457"/>
    </source>
</evidence>
<comment type="caution">
    <text evidence="1">The sequence shown here is derived from an EMBL/GenBank/DDBJ whole genome shotgun (WGS) entry which is preliminary data.</text>
</comment>
<name>A0AA38WJS9_9ASTR</name>
<dbReference type="Proteomes" id="UP001172457">
    <property type="component" value="Chromosome 4"/>
</dbReference>
<evidence type="ECO:0000313" key="1">
    <source>
        <dbReference type="EMBL" id="KAJ9552469.1"/>
    </source>
</evidence>
<sequence length="83" mass="9308">MPSHELRLVIRRGLDVAPSHPPRVALSAVLTFTTKKCNIFMCFCSSSIYVFLDMWIDKISKMDGLLPTSSILFGFVEGLSKSR</sequence>